<feature type="transmembrane region" description="Helical" evidence="7">
    <location>
        <begin position="12"/>
        <end position="32"/>
    </location>
</feature>
<evidence type="ECO:0000256" key="8">
    <source>
        <dbReference type="SAM" id="MobiDB-lite"/>
    </source>
</evidence>
<dbReference type="PROSITE" id="PS50928">
    <property type="entry name" value="ABC_TM1"/>
    <property type="match status" value="1"/>
</dbReference>
<evidence type="ECO:0000313" key="11">
    <source>
        <dbReference type="Proteomes" id="UP001343724"/>
    </source>
</evidence>
<keyword evidence="3" id="KW-1003">Cell membrane</keyword>
<dbReference type="CDD" id="cd06261">
    <property type="entry name" value="TM_PBP2"/>
    <property type="match status" value="1"/>
</dbReference>
<evidence type="ECO:0000256" key="1">
    <source>
        <dbReference type="ARBA" id="ARBA00004651"/>
    </source>
</evidence>
<comment type="similarity">
    <text evidence="7">Belongs to the binding-protein-dependent transport system permease family.</text>
</comment>
<feature type="transmembrane region" description="Helical" evidence="7">
    <location>
        <begin position="138"/>
        <end position="166"/>
    </location>
</feature>
<comment type="caution">
    <text evidence="10">The sequence shown here is derived from an EMBL/GenBank/DDBJ whole genome shotgun (WGS) entry which is preliminary data.</text>
</comment>
<evidence type="ECO:0000256" key="3">
    <source>
        <dbReference type="ARBA" id="ARBA00022475"/>
    </source>
</evidence>
<comment type="subcellular location">
    <subcellularLocation>
        <location evidence="1 7">Cell membrane</location>
        <topology evidence="1 7">Multi-pass membrane protein</topology>
    </subcellularLocation>
</comment>
<dbReference type="PANTHER" id="PTHR43163">
    <property type="entry name" value="DIPEPTIDE TRANSPORT SYSTEM PERMEASE PROTEIN DPPB-RELATED"/>
    <property type="match status" value="1"/>
</dbReference>
<keyword evidence="2 7" id="KW-0813">Transport</keyword>
<dbReference type="Pfam" id="PF00528">
    <property type="entry name" value="BPD_transp_1"/>
    <property type="match status" value="1"/>
</dbReference>
<dbReference type="Gene3D" id="1.10.3720.10">
    <property type="entry name" value="MetI-like"/>
    <property type="match status" value="1"/>
</dbReference>
<evidence type="ECO:0000256" key="4">
    <source>
        <dbReference type="ARBA" id="ARBA00022692"/>
    </source>
</evidence>
<feature type="region of interest" description="Disordered" evidence="8">
    <location>
        <begin position="323"/>
        <end position="392"/>
    </location>
</feature>
<evidence type="ECO:0000256" key="7">
    <source>
        <dbReference type="RuleBase" id="RU363032"/>
    </source>
</evidence>
<accession>A0ABU6IZH8</accession>
<keyword evidence="5 7" id="KW-1133">Transmembrane helix</keyword>
<feature type="transmembrane region" description="Helical" evidence="7">
    <location>
        <begin position="103"/>
        <end position="126"/>
    </location>
</feature>
<dbReference type="EMBL" id="JAYMFH010000011">
    <property type="protein sequence ID" value="MEC4295286.1"/>
    <property type="molecule type" value="Genomic_DNA"/>
</dbReference>
<gene>
    <name evidence="10" type="ORF">VJ920_08175</name>
</gene>
<feature type="compositionally biased region" description="Basic and acidic residues" evidence="8">
    <location>
        <begin position="375"/>
        <end position="392"/>
    </location>
</feature>
<feature type="transmembrane region" description="Helical" evidence="7">
    <location>
        <begin position="244"/>
        <end position="266"/>
    </location>
</feature>
<protein>
    <submittedName>
        <fullName evidence="10">ABC transporter permease</fullName>
    </submittedName>
</protein>
<evidence type="ECO:0000313" key="10">
    <source>
        <dbReference type="EMBL" id="MEC4295286.1"/>
    </source>
</evidence>
<dbReference type="InterPro" id="IPR035906">
    <property type="entry name" value="MetI-like_sf"/>
</dbReference>
<organism evidence="10 11">
    <name type="scientific">Adlercreutzia shanghongiae</name>
    <dbReference type="NCBI Taxonomy" id="3111773"/>
    <lineage>
        <taxon>Bacteria</taxon>
        <taxon>Bacillati</taxon>
        <taxon>Actinomycetota</taxon>
        <taxon>Coriobacteriia</taxon>
        <taxon>Eggerthellales</taxon>
        <taxon>Eggerthellaceae</taxon>
        <taxon>Adlercreutzia</taxon>
    </lineage>
</organism>
<feature type="transmembrane region" description="Helical" evidence="7">
    <location>
        <begin position="290"/>
        <end position="316"/>
    </location>
</feature>
<keyword evidence="6 7" id="KW-0472">Membrane</keyword>
<evidence type="ECO:0000256" key="6">
    <source>
        <dbReference type="ARBA" id="ARBA00023136"/>
    </source>
</evidence>
<evidence type="ECO:0000256" key="2">
    <source>
        <dbReference type="ARBA" id="ARBA00022448"/>
    </source>
</evidence>
<name>A0ABU6IZH8_9ACTN</name>
<dbReference type="RefSeq" id="WP_326441771.1">
    <property type="nucleotide sequence ID" value="NZ_JAYMFH010000011.1"/>
</dbReference>
<reference evidence="10 11" key="1">
    <citation type="submission" date="2024-01" db="EMBL/GenBank/DDBJ databases">
        <title>novel species in genus Adlercreutzia.</title>
        <authorList>
            <person name="Liu X."/>
        </authorList>
    </citation>
    <scope>NUCLEOTIDE SEQUENCE [LARGE SCALE GENOMIC DNA]</scope>
    <source>
        <strain evidence="10 11">R22</strain>
    </source>
</reference>
<sequence length="392" mass="41042">MTRFVLEHIGRFLLLMVAVAVVTFALVSLSPVDPLQANVGQAALLGMSEEKREALAAYWGAGVPMHERFVAWFGDLLRGDMGLSLRYNMPVADVIASRAGNSLALMGVAWIVSGVLGFGLGVAAALREGRALDKVVCAYCFVLAASPTFWVGLLLLMVFAVGLGWFPLGFSVPVGVSAADVTFADALRHMALPAITLSVVGVANVALHTRAKAIDVLGSDYVRFARARGLTRREAMARHGLRNLALPAITLQFSQIAEIFGGSVLVEEVFSYPGLGQAAVTAGLGGDVALLAGIALVSAALVFTGNLAANLIYGLVDPRMRPVRRDAGGDPSTPAPRASAQDDTGGRPPRASAQDDTDARVFLAVGDDQPSHVILGERSESKDPDSAEGGPR</sequence>
<feature type="transmembrane region" description="Helical" evidence="7">
    <location>
        <begin position="186"/>
        <end position="207"/>
    </location>
</feature>
<feature type="domain" description="ABC transmembrane type-1" evidence="9">
    <location>
        <begin position="99"/>
        <end position="313"/>
    </location>
</feature>
<dbReference type="InterPro" id="IPR000515">
    <property type="entry name" value="MetI-like"/>
</dbReference>
<evidence type="ECO:0000256" key="5">
    <source>
        <dbReference type="ARBA" id="ARBA00022989"/>
    </source>
</evidence>
<dbReference type="SUPFAM" id="SSF161098">
    <property type="entry name" value="MetI-like"/>
    <property type="match status" value="1"/>
</dbReference>
<keyword evidence="4 7" id="KW-0812">Transmembrane</keyword>
<dbReference type="Proteomes" id="UP001343724">
    <property type="component" value="Unassembled WGS sequence"/>
</dbReference>
<keyword evidence="11" id="KW-1185">Reference proteome</keyword>
<proteinExistence type="inferred from homology"/>
<dbReference type="PANTHER" id="PTHR43163:SF6">
    <property type="entry name" value="DIPEPTIDE TRANSPORT SYSTEM PERMEASE PROTEIN DPPB-RELATED"/>
    <property type="match status" value="1"/>
</dbReference>
<evidence type="ECO:0000259" key="9">
    <source>
        <dbReference type="PROSITE" id="PS50928"/>
    </source>
</evidence>